<feature type="transmembrane region" description="Helical" evidence="6">
    <location>
        <begin position="226"/>
        <end position="248"/>
    </location>
</feature>
<dbReference type="PROSITE" id="PS50850">
    <property type="entry name" value="MFS"/>
    <property type="match status" value="1"/>
</dbReference>
<feature type="transmembrane region" description="Helical" evidence="6">
    <location>
        <begin position="254"/>
        <end position="274"/>
    </location>
</feature>
<evidence type="ECO:0000259" key="7">
    <source>
        <dbReference type="PROSITE" id="PS50850"/>
    </source>
</evidence>
<keyword evidence="9" id="KW-1185">Reference proteome</keyword>
<organism evidence="8 9">
    <name type="scientific">Penicillium malachiteum</name>
    <dbReference type="NCBI Taxonomy" id="1324776"/>
    <lineage>
        <taxon>Eukaryota</taxon>
        <taxon>Fungi</taxon>
        <taxon>Dikarya</taxon>
        <taxon>Ascomycota</taxon>
        <taxon>Pezizomycotina</taxon>
        <taxon>Eurotiomycetes</taxon>
        <taxon>Eurotiomycetidae</taxon>
        <taxon>Eurotiales</taxon>
        <taxon>Aspergillaceae</taxon>
        <taxon>Penicillium</taxon>
    </lineage>
</organism>
<comment type="subcellular location">
    <subcellularLocation>
        <location evidence="1">Membrane</location>
        <topology evidence="1">Multi-pass membrane protein</topology>
    </subcellularLocation>
</comment>
<evidence type="ECO:0000256" key="6">
    <source>
        <dbReference type="SAM" id="Phobius"/>
    </source>
</evidence>
<reference evidence="8" key="1">
    <citation type="journal article" date="2023" name="IMA Fungus">
        <title>Comparative genomic study of the Penicillium genus elucidates a diverse pangenome and 15 lateral gene transfer events.</title>
        <authorList>
            <person name="Petersen C."/>
            <person name="Sorensen T."/>
            <person name="Nielsen M.R."/>
            <person name="Sondergaard T.E."/>
            <person name="Sorensen J.L."/>
            <person name="Fitzpatrick D.A."/>
            <person name="Frisvad J.C."/>
            <person name="Nielsen K.L."/>
        </authorList>
    </citation>
    <scope>NUCLEOTIDE SEQUENCE</scope>
    <source>
        <strain evidence="8">IBT 17514</strain>
    </source>
</reference>
<sequence>MWQLNFNIFGIALAYWVDYGLNSPRALVKQGCMDDARDVINMSSLEADPTEREYYTNITMSVIESSLLEEAECSSSWRDIMTQGRPRFFQRLVLAVLSLCMLQLSGINLITYYAPTIFEDSLQMSHKMSLLLAGFNGLEYWIATFIPIPLIDRLGRRPLLLFAAVGQAISMAVLAGSTAYPDSTACGIAATVFLFFFNTFFGIGFDGIPFLLPVELTPLQTRAKSVSIATGCFWLCNFFVVMISPVLINRIQRGAYLLWCGTNLSFIPLIYFLIPETLNGTLEDISVLFEDSGGAWLIGPSSRRKLASIIAKREATEAHEVSDKEGVLQIMAEHIENDKRA</sequence>
<reference evidence="8" key="2">
    <citation type="submission" date="2023-01" db="EMBL/GenBank/DDBJ databases">
        <authorList>
            <person name="Petersen C."/>
        </authorList>
    </citation>
    <scope>NUCLEOTIDE SEQUENCE</scope>
    <source>
        <strain evidence="8">IBT 17514</strain>
    </source>
</reference>
<feature type="transmembrane region" description="Helical" evidence="6">
    <location>
        <begin position="192"/>
        <end position="214"/>
    </location>
</feature>
<dbReference type="InterPro" id="IPR050360">
    <property type="entry name" value="MFS_Sugar_Transporters"/>
</dbReference>
<dbReference type="InterPro" id="IPR036259">
    <property type="entry name" value="MFS_trans_sf"/>
</dbReference>
<dbReference type="EMBL" id="JAQJAN010000004">
    <property type="protein sequence ID" value="KAJ5732235.1"/>
    <property type="molecule type" value="Genomic_DNA"/>
</dbReference>
<dbReference type="GO" id="GO:0005351">
    <property type="term" value="F:carbohydrate:proton symporter activity"/>
    <property type="evidence" value="ECO:0007669"/>
    <property type="project" value="TreeGrafter"/>
</dbReference>
<evidence type="ECO:0000256" key="5">
    <source>
        <dbReference type="ARBA" id="ARBA00023136"/>
    </source>
</evidence>
<feature type="domain" description="Major facilitator superfamily (MFS) profile" evidence="7">
    <location>
        <begin position="1"/>
        <end position="278"/>
    </location>
</feature>
<feature type="transmembrane region" description="Helical" evidence="6">
    <location>
        <begin position="158"/>
        <end position="180"/>
    </location>
</feature>
<evidence type="ECO:0000256" key="2">
    <source>
        <dbReference type="ARBA" id="ARBA00010992"/>
    </source>
</evidence>
<evidence type="ECO:0000256" key="4">
    <source>
        <dbReference type="ARBA" id="ARBA00022989"/>
    </source>
</evidence>
<gene>
    <name evidence="8" type="ORF">N7493_003716</name>
</gene>
<evidence type="ECO:0000256" key="3">
    <source>
        <dbReference type="ARBA" id="ARBA00022692"/>
    </source>
</evidence>
<accession>A0AAD6HQ57</accession>
<dbReference type="InterPro" id="IPR005828">
    <property type="entry name" value="MFS_sugar_transport-like"/>
</dbReference>
<dbReference type="Gene3D" id="1.20.1250.20">
    <property type="entry name" value="MFS general substrate transporter like domains"/>
    <property type="match status" value="1"/>
</dbReference>
<dbReference type="InterPro" id="IPR020846">
    <property type="entry name" value="MFS_dom"/>
</dbReference>
<proteinExistence type="inferred from homology"/>
<dbReference type="PANTHER" id="PTHR48022">
    <property type="entry name" value="PLASTIDIC GLUCOSE TRANSPORTER 4"/>
    <property type="match status" value="1"/>
</dbReference>
<keyword evidence="4 6" id="KW-1133">Transmembrane helix</keyword>
<dbReference type="SUPFAM" id="SSF103473">
    <property type="entry name" value="MFS general substrate transporter"/>
    <property type="match status" value="1"/>
</dbReference>
<dbReference type="Proteomes" id="UP001215712">
    <property type="component" value="Unassembled WGS sequence"/>
</dbReference>
<keyword evidence="3 6" id="KW-0812">Transmembrane</keyword>
<evidence type="ECO:0000313" key="9">
    <source>
        <dbReference type="Proteomes" id="UP001215712"/>
    </source>
</evidence>
<dbReference type="PANTHER" id="PTHR48022:SF2">
    <property type="entry name" value="PLASTIDIC GLUCOSE TRANSPORTER 4"/>
    <property type="match status" value="1"/>
</dbReference>
<name>A0AAD6HQ57_9EURO</name>
<dbReference type="GO" id="GO:0016020">
    <property type="term" value="C:membrane"/>
    <property type="evidence" value="ECO:0007669"/>
    <property type="project" value="UniProtKB-SubCell"/>
</dbReference>
<keyword evidence="5 6" id="KW-0472">Membrane</keyword>
<protein>
    <recommendedName>
        <fullName evidence="7">Major facilitator superfamily (MFS) profile domain-containing protein</fullName>
    </recommendedName>
</protein>
<evidence type="ECO:0000256" key="1">
    <source>
        <dbReference type="ARBA" id="ARBA00004141"/>
    </source>
</evidence>
<feature type="transmembrane region" description="Helical" evidence="6">
    <location>
        <begin position="130"/>
        <end position="151"/>
    </location>
</feature>
<dbReference type="AlphaFoldDB" id="A0AAD6HQ57"/>
<dbReference type="Pfam" id="PF00083">
    <property type="entry name" value="Sugar_tr"/>
    <property type="match status" value="1"/>
</dbReference>
<feature type="transmembrane region" description="Helical" evidence="6">
    <location>
        <begin position="88"/>
        <end position="110"/>
    </location>
</feature>
<evidence type="ECO:0000313" key="8">
    <source>
        <dbReference type="EMBL" id="KAJ5732235.1"/>
    </source>
</evidence>
<comment type="similarity">
    <text evidence="2">Belongs to the major facilitator superfamily. Sugar transporter (TC 2.A.1.1) family.</text>
</comment>
<comment type="caution">
    <text evidence="8">The sequence shown here is derived from an EMBL/GenBank/DDBJ whole genome shotgun (WGS) entry which is preliminary data.</text>
</comment>